<proteinExistence type="predicted"/>
<organism evidence="2 3">
    <name type="scientific">Methanofollis fontis</name>
    <dbReference type="NCBI Taxonomy" id="2052832"/>
    <lineage>
        <taxon>Archaea</taxon>
        <taxon>Methanobacteriati</taxon>
        <taxon>Methanobacteriota</taxon>
        <taxon>Stenosarchaea group</taxon>
        <taxon>Methanomicrobia</taxon>
        <taxon>Methanomicrobiales</taxon>
        <taxon>Methanomicrobiaceae</taxon>
        <taxon>Methanofollis</taxon>
    </lineage>
</organism>
<keyword evidence="1" id="KW-0812">Transmembrane</keyword>
<dbReference type="RefSeq" id="WP_130647417.1">
    <property type="nucleotide sequence ID" value="NZ_PGCL01000004.1"/>
</dbReference>
<evidence type="ECO:0000256" key="1">
    <source>
        <dbReference type="SAM" id="Phobius"/>
    </source>
</evidence>
<keyword evidence="1" id="KW-1133">Transmembrane helix</keyword>
<evidence type="ECO:0000313" key="2">
    <source>
        <dbReference type="EMBL" id="TAJ43642.1"/>
    </source>
</evidence>
<gene>
    <name evidence="2" type="ORF">CUJ86_09865</name>
</gene>
<dbReference type="EMBL" id="PGCL01000004">
    <property type="protein sequence ID" value="TAJ43642.1"/>
    <property type="molecule type" value="Genomic_DNA"/>
</dbReference>
<sequence>MDRDELDLKFVVKTTWEWTFPIRVCVLLLSVVFLGCVFHAPDLFCFVLYCAAFVFYVWQIVYAIRFYRTHWAGEQEKAGA</sequence>
<dbReference type="AlphaFoldDB" id="A0A483CX36"/>
<reference evidence="2 3" key="1">
    <citation type="submission" date="2017-11" db="EMBL/GenBank/DDBJ databases">
        <title>Isolation and Characterization of Methanofollis Species from Methane Seep Offshore SW Taiwan.</title>
        <authorList>
            <person name="Teng N.-H."/>
            <person name="Lai M.-C."/>
            <person name="Chen S.-C."/>
        </authorList>
    </citation>
    <scope>NUCLEOTIDE SEQUENCE [LARGE SCALE GENOMIC DNA]</scope>
    <source>
        <strain evidence="2 3">FWC-SCC2</strain>
    </source>
</reference>
<accession>A0A483CX36</accession>
<feature type="transmembrane region" description="Helical" evidence="1">
    <location>
        <begin position="46"/>
        <end position="67"/>
    </location>
</feature>
<name>A0A483CX36_9EURY</name>
<keyword evidence="1" id="KW-0472">Membrane</keyword>
<protein>
    <submittedName>
        <fullName evidence="2">Uncharacterized protein</fullName>
    </submittedName>
</protein>
<feature type="transmembrane region" description="Helical" evidence="1">
    <location>
        <begin position="20"/>
        <end position="40"/>
    </location>
</feature>
<evidence type="ECO:0000313" key="3">
    <source>
        <dbReference type="Proteomes" id="UP000292580"/>
    </source>
</evidence>
<dbReference type="Proteomes" id="UP000292580">
    <property type="component" value="Unassembled WGS sequence"/>
</dbReference>
<keyword evidence="3" id="KW-1185">Reference proteome</keyword>
<comment type="caution">
    <text evidence="2">The sequence shown here is derived from an EMBL/GenBank/DDBJ whole genome shotgun (WGS) entry which is preliminary data.</text>
</comment>